<keyword evidence="2 3" id="KW-0067">ATP-binding</keyword>
<dbReference type="SUPFAM" id="SSF52833">
    <property type="entry name" value="Thioredoxin-like"/>
    <property type="match status" value="1"/>
</dbReference>
<dbReference type="AlphaFoldDB" id="A0A1G6LEZ7"/>
<feature type="domain" description="ATP-cone" evidence="4">
    <location>
        <begin position="5"/>
        <end position="100"/>
    </location>
</feature>
<reference evidence="6" key="1">
    <citation type="submission" date="2016-10" db="EMBL/GenBank/DDBJ databases">
        <authorList>
            <person name="Varghese N."/>
            <person name="Submissions S."/>
        </authorList>
    </citation>
    <scope>NUCLEOTIDE SEQUENCE [LARGE SCALE GENOMIC DNA]</scope>
    <source>
        <strain evidence="6">DSM 11005</strain>
    </source>
</reference>
<keyword evidence="6" id="KW-1185">Reference proteome</keyword>
<dbReference type="PROSITE" id="PS51161">
    <property type="entry name" value="ATP_CONE"/>
    <property type="match status" value="1"/>
</dbReference>
<dbReference type="NCBIfam" id="TIGR02487">
    <property type="entry name" value="NrdD"/>
    <property type="match status" value="1"/>
</dbReference>
<dbReference type="CDD" id="cd01675">
    <property type="entry name" value="RNR_III"/>
    <property type="match status" value="1"/>
</dbReference>
<dbReference type="Gene3D" id="3.40.30.10">
    <property type="entry name" value="Glutaredoxin"/>
    <property type="match status" value="1"/>
</dbReference>
<evidence type="ECO:0000256" key="1">
    <source>
        <dbReference type="ARBA" id="ARBA00022741"/>
    </source>
</evidence>
<name>A0A1G6LEZ7_9FIRM</name>
<dbReference type="GO" id="GO:0009265">
    <property type="term" value="P:2'-deoxyribonucleotide biosynthetic process"/>
    <property type="evidence" value="ECO:0007669"/>
    <property type="project" value="TreeGrafter"/>
</dbReference>
<dbReference type="InterPro" id="IPR005144">
    <property type="entry name" value="ATP-cone_dom"/>
</dbReference>
<dbReference type="Proteomes" id="UP000198943">
    <property type="component" value="Unassembled WGS sequence"/>
</dbReference>
<dbReference type="PANTHER" id="PTHR21075:SF0">
    <property type="entry name" value="ANAEROBIC RIBONUCLEOSIDE-TRIPHOSPHATE REDUCTASE"/>
    <property type="match status" value="1"/>
</dbReference>
<sequence length="846" mass="95763">MTYFKNVVKRNGITVPFDEKKIENAIAKAFIATGEVEARNVSTIAGAITLMVITNLRENSQEIPTVEDIQDRVESMLMKCDYVKTAKAYILYRKQHQQARHTKNTLLDYKKLVDGYIGKDKDWRVKENSTVTLSVGALILSNSGAITANYWLSEIYDEDIAEAHRKCFIHLHDLSMLTGYCAGWSLKQLIQEGLGGVPDRISSAPAKHLSTLCNQMVNFLGIMQNEWAGAQAFSSFDTYLAPFVKADHLDYKEVKQCIQSFIYGVNTPSRWGTQAPFTNITLDWTVPDDMKDMPAIVGGKNMDFTYNDCKKEMEMVNKAFIETMIEGDANGRGFQYPIPTYSITKEFDWSATENNRLLFEMTAKYGTPYFSNYINSDMKPSDVRSMCCRLRLDLRELRKKSGGFFGSGESTGSIGVVTLNLPRIAYLSQTKEEFYATLDKYMDIAARSLSVKRKVISRLMDEGLYPYTRRYLGTFKNHFSTIGMVGMNEAILNAAWLKDENMTTEKGRAFAIEVLNHMRTRLSDYQEQYGDLYNLEATPAESTSYRFAKHDTEEFPGILTAAKEGNAPYYTNSSHLPVGYTDDIFDALELEDELQTLYTSGTVFHGFLGERLPDWQSAATLVRKIAQNFKLPYYTLSPTYSVCAEHGYIRGEHFTCPKCGRNAEVYSRITGYYRPVRNWNDGKVSEFQNRKTYNTEQVRIDRENKLESDAEVSAKVAYTEQTAADAAKKAALFPKTAEIPDKQMMDAAKNLAAKIMSSSKTASGIPANGKRYLISTHTCPNCNMVKKMLQEAHVEYTPLFAEEAEGAEMAKKFNICAVPTLIDETGNETKLLYNINEIKTYIDRLH</sequence>
<keyword evidence="1 3" id="KW-0547">Nucleotide-binding</keyword>
<dbReference type="InterPro" id="IPR012833">
    <property type="entry name" value="NrdD"/>
</dbReference>
<dbReference type="GO" id="GO:0031250">
    <property type="term" value="C:anaerobic ribonucleoside-triphosphate reductase complex"/>
    <property type="evidence" value="ECO:0007669"/>
    <property type="project" value="TreeGrafter"/>
</dbReference>
<dbReference type="GO" id="GO:0005524">
    <property type="term" value="F:ATP binding"/>
    <property type="evidence" value="ECO:0007669"/>
    <property type="project" value="UniProtKB-UniRule"/>
</dbReference>
<evidence type="ECO:0000256" key="2">
    <source>
        <dbReference type="ARBA" id="ARBA00022840"/>
    </source>
</evidence>
<dbReference type="NCBIfam" id="NF006126">
    <property type="entry name" value="PRK08270.1"/>
    <property type="match status" value="1"/>
</dbReference>
<evidence type="ECO:0000256" key="3">
    <source>
        <dbReference type="PROSITE-ProRule" id="PRU00492"/>
    </source>
</evidence>
<evidence type="ECO:0000313" key="6">
    <source>
        <dbReference type="Proteomes" id="UP000198943"/>
    </source>
</evidence>
<dbReference type="InterPro" id="IPR036249">
    <property type="entry name" value="Thioredoxin-like_sf"/>
</dbReference>
<evidence type="ECO:0000259" key="4">
    <source>
        <dbReference type="PROSITE" id="PS51161"/>
    </source>
</evidence>
<protein>
    <submittedName>
        <fullName evidence="5">Ribonucleoside-triphosphate reductase class III catalytic subunit</fullName>
    </submittedName>
</protein>
<dbReference type="EMBL" id="FMYW01000007">
    <property type="protein sequence ID" value="SDC41828.1"/>
    <property type="molecule type" value="Genomic_DNA"/>
</dbReference>
<dbReference type="Pfam" id="PF03477">
    <property type="entry name" value="ATP-cone"/>
    <property type="match status" value="1"/>
</dbReference>
<accession>A0A1G6LEZ7</accession>
<dbReference type="OrthoDB" id="9804622at2"/>
<dbReference type="GO" id="GO:0004748">
    <property type="term" value="F:ribonucleoside-diphosphate reductase activity, thioredoxin disulfide as acceptor"/>
    <property type="evidence" value="ECO:0007669"/>
    <property type="project" value="TreeGrafter"/>
</dbReference>
<organism evidence="5 6">
    <name type="scientific">Succiniclasticum ruminis</name>
    <dbReference type="NCBI Taxonomy" id="40841"/>
    <lineage>
        <taxon>Bacteria</taxon>
        <taxon>Bacillati</taxon>
        <taxon>Bacillota</taxon>
        <taxon>Negativicutes</taxon>
        <taxon>Acidaminococcales</taxon>
        <taxon>Acidaminococcaceae</taxon>
        <taxon>Succiniclasticum</taxon>
    </lineage>
</organism>
<dbReference type="PANTHER" id="PTHR21075">
    <property type="entry name" value="ANAEROBIC RIBONUCLEOSIDE-TRIPHOSPHATE REDUCTASE"/>
    <property type="match status" value="1"/>
</dbReference>
<dbReference type="SUPFAM" id="SSF51998">
    <property type="entry name" value="PFL-like glycyl radical enzymes"/>
    <property type="match status" value="1"/>
</dbReference>
<dbReference type="Pfam" id="PF13597">
    <property type="entry name" value="NRDD"/>
    <property type="match status" value="1"/>
</dbReference>
<dbReference type="RefSeq" id="WP_093730237.1">
    <property type="nucleotide sequence ID" value="NZ_FMYW01000007.1"/>
</dbReference>
<gene>
    <name evidence="5" type="ORF">SAMN04487864_10742</name>
</gene>
<proteinExistence type="predicted"/>
<dbReference type="GO" id="GO:0006260">
    <property type="term" value="P:DNA replication"/>
    <property type="evidence" value="ECO:0007669"/>
    <property type="project" value="InterPro"/>
</dbReference>
<dbReference type="Gene3D" id="3.20.70.20">
    <property type="match status" value="1"/>
</dbReference>
<evidence type="ECO:0000313" key="5">
    <source>
        <dbReference type="EMBL" id="SDC41828.1"/>
    </source>
</evidence>
<dbReference type="GO" id="GO:0008998">
    <property type="term" value="F:ribonucleoside-triphosphate reductase (thioredoxin) activity"/>
    <property type="evidence" value="ECO:0007669"/>
    <property type="project" value="InterPro"/>
</dbReference>